<dbReference type="PANTHER" id="PTHR43756:SF1">
    <property type="entry name" value="3-PHENYLPROPIONATE_CINNAMIC ACID DIOXYGENASE SUBUNIT ALPHA"/>
    <property type="match status" value="1"/>
</dbReference>
<dbReference type="Gene3D" id="2.102.10.10">
    <property type="entry name" value="Rieske [2Fe-2S] iron-sulphur domain"/>
    <property type="match status" value="1"/>
</dbReference>
<accession>A0A844AYE1</accession>
<proteinExistence type="inferred from homology"/>
<evidence type="ECO:0000256" key="6">
    <source>
        <dbReference type="ARBA" id="ARBA00023004"/>
    </source>
</evidence>
<organism evidence="10 11">
    <name type="scientific">Caenimonas koreensis DSM 17982</name>
    <dbReference type="NCBI Taxonomy" id="1121255"/>
    <lineage>
        <taxon>Bacteria</taxon>
        <taxon>Pseudomonadati</taxon>
        <taxon>Pseudomonadota</taxon>
        <taxon>Betaproteobacteria</taxon>
        <taxon>Burkholderiales</taxon>
        <taxon>Comamonadaceae</taxon>
        <taxon>Caenimonas</taxon>
    </lineage>
</organism>
<dbReference type="PROSITE" id="PS51296">
    <property type="entry name" value="RIESKE"/>
    <property type="match status" value="1"/>
</dbReference>
<evidence type="ECO:0000256" key="5">
    <source>
        <dbReference type="ARBA" id="ARBA00023002"/>
    </source>
</evidence>
<evidence type="ECO:0000256" key="2">
    <source>
        <dbReference type="ARBA" id="ARBA00022714"/>
    </source>
</evidence>
<keyword evidence="4" id="KW-0223">Dioxygenase</keyword>
<dbReference type="SUPFAM" id="SSF55961">
    <property type="entry name" value="Bet v1-like"/>
    <property type="match status" value="1"/>
</dbReference>
<dbReference type="PANTHER" id="PTHR43756">
    <property type="entry name" value="CHOLINE MONOOXYGENASE, CHLOROPLASTIC"/>
    <property type="match status" value="1"/>
</dbReference>
<dbReference type="GO" id="GO:0051537">
    <property type="term" value="F:2 iron, 2 sulfur cluster binding"/>
    <property type="evidence" value="ECO:0007669"/>
    <property type="project" value="UniProtKB-KW"/>
</dbReference>
<evidence type="ECO:0000259" key="9">
    <source>
        <dbReference type="PROSITE" id="PS51296"/>
    </source>
</evidence>
<dbReference type="InterPro" id="IPR017941">
    <property type="entry name" value="Rieske_2Fe-2S"/>
</dbReference>
<dbReference type="AlphaFoldDB" id="A0A844AYE1"/>
<keyword evidence="11" id="KW-1185">Reference proteome</keyword>
<evidence type="ECO:0000313" key="11">
    <source>
        <dbReference type="Proteomes" id="UP000487350"/>
    </source>
</evidence>
<evidence type="ECO:0000256" key="7">
    <source>
        <dbReference type="ARBA" id="ARBA00023014"/>
    </source>
</evidence>
<dbReference type="GO" id="GO:0051213">
    <property type="term" value="F:dioxygenase activity"/>
    <property type="evidence" value="ECO:0007669"/>
    <property type="project" value="UniProtKB-KW"/>
</dbReference>
<dbReference type="InterPro" id="IPR001663">
    <property type="entry name" value="Rng_hydr_dOase-A"/>
</dbReference>
<dbReference type="Pfam" id="PF00848">
    <property type="entry name" value="Ring_hydroxyl_A"/>
    <property type="match status" value="1"/>
</dbReference>
<dbReference type="Pfam" id="PF00355">
    <property type="entry name" value="Rieske"/>
    <property type="match status" value="1"/>
</dbReference>
<dbReference type="OrthoDB" id="9790995at2"/>
<dbReference type="PRINTS" id="PR00090">
    <property type="entry name" value="RNGDIOXGNASE"/>
</dbReference>
<dbReference type="SUPFAM" id="SSF50022">
    <property type="entry name" value="ISP domain"/>
    <property type="match status" value="1"/>
</dbReference>
<evidence type="ECO:0000256" key="1">
    <source>
        <dbReference type="ARBA" id="ARBA00008751"/>
    </source>
</evidence>
<dbReference type="CDD" id="cd00680">
    <property type="entry name" value="RHO_alpha_C"/>
    <property type="match status" value="1"/>
</dbReference>
<comment type="similarity">
    <text evidence="1">Belongs to the bacterial ring-hydroxylating dioxygenase alpha subunit family.</text>
</comment>
<dbReference type="InterPro" id="IPR015881">
    <property type="entry name" value="ARHD_Rieske_2Fe_2S"/>
</dbReference>
<dbReference type="Gene3D" id="3.90.380.10">
    <property type="entry name" value="Naphthalene 1,2-dioxygenase Alpha Subunit, Chain A, domain 1"/>
    <property type="match status" value="1"/>
</dbReference>
<dbReference type="PROSITE" id="PS00570">
    <property type="entry name" value="RING_HYDROXYL_ALPHA"/>
    <property type="match status" value="1"/>
</dbReference>
<keyword evidence="6" id="KW-0408">Iron</keyword>
<keyword evidence="7" id="KW-0411">Iron-sulfur</keyword>
<dbReference type="Proteomes" id="UP000487350">
    <property type="component" value="Unassembled WGS sequence"/>
</dbReference>
<keyword evidence="3" id="KW-0479">Metal-binding</keyword>
<protein>
    <submittedName>
        <fullName evidence="10">Rieske 2Fe-2S domain-containing protein</fullName>
    </submittedName>
</protein>
<name>A0A844AYE1_9BURK</name>
<keyword evidence="8" id="KW-0520">NAD</keyword>
<evidence type="ECO:0000256" key="4">
    <source>
        <dbReference type="ARBA" id="ARBA00022964"/>
    </source>
</evidence>
<dbReference type="GO" id="GO:0005506">
    <property type="term" value="F:iron ion binding"/>
    <property type="evidence" value="ECO:0007669"/>
    <property type="project" value="InterPro"/>
</dbReference>
<dbReference type="EMBL" id="WJBU01000027">
    <property type="protein sequence ID" value="MRD49570.1"/>
    <property type="molecule type" value="Genomic_DNA"/>
</dbReference>
<keyword evidence="2" id="KW-0001">2Fe-2S</keyword>
<evidence type="ECO:0000256" key="3">
    <source>
        <dbReference type="ARBA" id="ARBA00022723"/>
    </source>
</evidence>
<dbReference type="CDD" id="cd03469">
    <property type="entry name" value="Rieske_RO_Alpha_N"/>
    <property type="match status" value="1"/>
</dbReference>
<dbReference type="InterPro" id="IPR015879">
    <property type="entry name" value="Ring_hydroxy_dOase_asu_C_dom"/>
</dbReference>
<keyword evidence="5" id="KW-0560">Oxidoreductase</keyword>
<dbReference type="InterPro" id="IPR036922">
    <property type="entry name" value="Rieske_2Fe-2S_sf"/>
</dbReference>
<reference evidence="10 11" key="1">
    <citation type="submission" date="2019-11" db="EMBL/GenBank/DDBJ databases">
        <title>Caenimonas koreensis gen. nov., sp. nov., isolated from activated sludge.</title>
        <authorList>
            <person name="Seung H.R."/>
        </authorList>
    </citation>
    <scope>NUCLEOTIDE SEQUENCE [LARGE SCALE GENOMIC DNA]</scope>
    <source>
        <strain evidence="10 11">EMB320</strain>
    </source>
</reference>
<evidence type="ECO:0000256" key="8">
    <source>
        <dbReference type="ARBA" id="ARBA00023027"/>
    </source>
</evidence>
<gene>
    <name evidence="10" type="ORF">GHT07_20030</name>
</gene>
<evidence type="ECO:0000313" key="10">
    <source>
        <dbReference type="EMBL" id="MRD49570.1"/>
    </source>
</evidence>
<comment type="caution">
    <text evidence="10">The sequence shown here is derived from an EMBL/GenBank/DDBJ whole genome shotgun (WGS) entry which is preliminary data.</text>
</comment>
<sequence length="401" mass="45651">MQNPGHLPPALPPTHYLDNRIFTDPSIFREEQERLFSKVWQFVCHESELPNSGDFRTTQVAGKPLIVVRDESGSIRAFFNVCRHRAAEVVRSESGNARSFTCFYHHWNYGLDGSLRAVSKPEGYERACLDKAALGLVPVRTESVLGLVFTCLDPQAPALREYLGEILRPLQDPLGSVPMQVIHFHKAVVKTNWKLWQDNNSERYHSMLHAINRATQPWVLGKTSPMKLRLFPNGHSGYWSEGEAAVAYERGGYTNVTGGTLPGMRDNEMRVVNLFPDLMVNIRSNVVRIDRMIPIDEQHTMVEWRGLGVAGDDAETRELRLRHHNMFWGPAGRNLPEDLIAVESQYRAMRADAVRYSILAREEDLNPTDDANLRAYYQEWNRLMGRSASAPFEAHAQEVTL</sequence>
<dbReference type="RefSeq" id="WP_070401275.1">
    <property type="nucleotide sequence ID" value="NZ_WJBU01000027.1"/>
</dbReference>
<feature type="domain" description="Rieske" evidence="9">
    <location>
        <begin position="41"/>
        <end position="150"/>
    </location>
</feature>